<evidence type="ECO:0000313" key="2">
    <source>
        <dbReference type="EMBL" id="SHF09523.1"/>
    </source>
</evidence>
<dbReference type="Proteomes" id="UP000184509">
    <property type="component" value="Unassembled WGS sequence"/>
</dbReference>
<dbReference type="InterPro" id="IPR028921">
    <property type="entry name" value="NTF2_fold_dom"/>
</dbReference>
<feature type="domain" description="NTF2 fold" evidence="1">
    <location>
        <begin position="68"/>
        <end position="133"/>
    </location>
</feature>
<dbReference type="EMBL" id="FQTV01000005">
    <property type="protein sequence ID" value="SHF09523.1"/>
    <property type="molecule type" value="Genomic_DNA"/>
</dbReference>
<dbReference type="RefSeq" id="WP_083547618.1">
    <property type="nucleotide sequence ID" value="NZ_FQTV01000005.1"/>
</dbReference>
<accession>A0A1M4YUS6</accession>
<dbReference type="OrthoDB" id="886637at2"/>
<dbReference type="PROSITE" id="PS51257">
    <property type="entry name" value="PROKAR_LIPOPROTEIN"/>
    <property type="match status" value="1"/>
</dbReference>
<dbReference type="Pfam" id="PF15631">
    <property type="entry name" value="Imm-NTF2-2"/>
    <property type="match status" value="1"/>
</dbReference>
<evidence type="ECO:0000259" key="1">
    <source>
        <dbReference type="Pfam" id="PF15631"/>
    </source>
</evidence>
<name>A0A1M4YUS6_9BACE</name>
<evidence type="ECO:0000313" key="3">
    <source>
        <dbReference type="Proteomes" id="UP000184509"/>
    </source>
</evidence>
<organism evidence="2 3">
    <name type="scientific">Bacteroides luti</name>
    <dbReference type="NCBI Taxonomy" id="1297750"/>
    <lineage>
        <taxon>Bacteria</taxon>
        <taxon>Pseudomonadati</taxon>
        <taxon>Bacteroidota</taxon>
        <taxon>Bacteroidia</taxon>
        <taxon>Bacteroidales</taxon>
        <taxon>Bacteroidaceae</taxon>
        <taxon>Bacteroides</taxon>
    </lineage>
</organism>
<protein>
    <submittedName>
        <fullName evidence="2">NTF2 fold immunity protein</fullName>
    </submittedName>
</protein>
<reference evidence="2 3" key="1">
    <citation type="submission" date="2016-11" db="EMBL/GenBank/DDBJ databases">
        <authorList>
            <person name="Jaros S."/>
            <person name="Januszkiewicz K."/>
            <person name="Wedrychowicz H."/>
        </authorList>
    </citation>
    <scope>NUCLEOTIDE SEQUENCE [LARGE SCALE GENOMIC DNA]</scope>
    <source>
        <strain evidence="2 3">DSM 26991</strain>
    </source>
</reference>
<gene>
    <name evidence="2" type="ORF">SAMN05444405_10587</name>
</gene>
<proteinExistence type="predicted"/>
<sequence length="133" mass="14999">MKYLYAVLFISSTLISCKKSCKEVPQKENNISIAKDWVKVDSAYAEFRSRNLEPGKGVTRDLVPNEETAIKIAEVILFSIYGQSIYTDRPYSIELRNGVWIIEGTLPKGCQGGVPYIEIQKKDGKILKVMHGK</sequence>
<keyword evidence="3" id="KW-1185">Reference proteome</keyword>
<dbReference type="AlphaFoldDB" id="A0A1M4YUS6"/>